<reference evidence="1 2" key="1">
    <citation type="submission" date="2013-11" db="EMBL/GenBank/DDBJ databases">
        <title>Genome sequencing of Stegodyphus mimosarum.</title>
        <authorList>
            <person name="Bechsgaard J."/>
        </authorList>
    </citation>
    <scope>NUCLEOTIDE SEQUENCE [LARGE SCALE GENOMIC DNA]</scope>
</reference>
<evidence type="ECO:0000313" key="2">
    <source>
        <dbReference type="Proteomes" id="UP000054359"/>
    </source>
</evidence>
<name>A0A087T5P4_STEMI</name>
<feature type="non-terminal residue" evidence="1">
    <location>
        <position position="37"/>
    </location>
</feature>
<protein>
    <submittedName>
        <fullName evidence="1">Uncharacterized protein</fullName>
    </submittedName>
</protein>
<feature type="non-terminal residue" evidence="1">
    <location>
        <position position="1"/>
    </location>
</feature>
<proteinExistence type="predicted"/>
<dbReference type="Proteomes" id="UP000054359">
    <property type="component" value="Unassembled WGS sequence"/>
</dbReference>
<gene>
    <name evidence="1" type="ORF">X975_21646</name>
</gene>
<organism evidence="1 2">
    <name type="scientific">Stegodyphus mimosarum</name>
    <name type="common">African social velvet spider</name>
    <dbReference type="NCBI Taxonomy" id="407821"/>
    <lineage>
        <taxon>Eukaryota</taxon>
        <taxon>Metazoa</taxon>
        <taxon>Ecdysozoa</taxon>
        <taxon>Arthropoda</taxon>
        <taxon>Chelicerata</taxon>
        <taxon>Arachnida</taxon>
        <taxon>Araneae</taxon>
        <taxon>Araneomorphae</taxon>
        <taxon>Entelegynae</taxon>
        <taxon>Eresoidea</taxon>
        <taxon>Eresidae</taxon>
        <taxon>Stegodyphus</taxon>
    </lineage>
</organism>
<evidence type="ECO:0000313" key="1">
    <source>
        <dbReference type="EMBL" id="KFM60433.1"/>
    </source>
</evidence>
<dbReference type="EMBL" id="KK113545">
    <property type="protein sequence ID" value="KFM60433.1"/>
    <property type="molecule type" value="Genomic_DNA"/>
</dbReference>
<accession>A0A087T5P4</accession>
<dbReference type="AlphaFoldDB" id="A0A087T5P4"/>
<keyword evidence="2" id="KW-1185">Reference proteome</keyword>
<sequence length="37" mass="4560">LCCNYCVLCIVRTWIIILRKLSVWKRLMLLIYIFLRS</sequence>